<dbReference type="GO" id="GO:0005634">
    <property type="term" value="C:nucleus"/>
    <property type="evidence" value="ECO:0007669"/>
    <property type="project" value="TreeGrafter"/>
</dbReference>
<dbReference type="Pfam" id="PF10607">
    <property type="entry name" value="CTLH"/>
    <property type="match status" value="1"/>
</dbReference>
<protein>
    <recommendedName>
        <fullName evidence="8">GID complex catalytic subunit 2</fullName>
    </recommendedName>
    <alternativeName>
        <fullName evidence="7">Glucose-induced degradation protein 2</fullName>
    </alternativeName>
</protein>
<dbReference type="InterPro" id="IPR045098">
    <property type="entry name" value="Fyv10_fam"/>
</dbReference>
<evidence type="ECO:0000259" key="10">
    <source>
        <dbReference type="PROSITE" id="PS51867"/>
    </source>
</evidence>
<dbReference type="GO" id="GO:0061630">
    <property type="term" value="F:ubiquitin protein ligase activity"/>
    <property type="evidence" value="ECO:0007669"/>
    <property type="project" value="EnsemblFungi"/>
</dbReference>
<dbReference type="GO" id="GO:0043161">
    <property type="term" value="P:proteasome-mediated ubiquitin-dependent protein catabolic process"/>
    <property type="evidence" value="ECO:0007669"/>
    <property type="project" value="EnsemblFungi"/>
</dbReference>
<gene>
    <name evidence="11" type="ORF">LADA_0D05710G</name>
</gene>
<feature type="domain" description="RING-Gid-type" evidence="10">
    <location>
        <begin position="343"/>
        <end position="386"/>
    </location>
</feature>
<dbReference type="InterPro" id="IPR044063">
    <property type="entry name" value="ZF_RING_GID"/>
</dbReference>
<dbReference type="GO" id="GO:0034657">
    <property type="term" value="C:GID complex"/>
    <property type="evidence" value="ECO:0007669"/>
    <property type="project" value="EnsemblFungi"/>
</dbReference>
<keyword evidence="5" id="KW-0862">Zinc</keyword>
<dbReference type="GO" id="GO:0045721">
    <property type="term" value="P:negative regulation of gluconeogenesis"/>
    <property type="evidence" value="ECO:0007669"/>
    <property type="project" value="EnsemblFungi"/>
</dbReference>
<dbReference type="STRING" id="1266660.A0A1G4J5N0"/>
<evidence type="ECO:0000256" key="7">
    <source>
        <dbReference type="ARBA" id="ARBA00075398"/>
    </source>
</evidence>
<evidence type="ECO:0000313" key="11">
    <source>
        <dbReference type="EMBL" id="SCU85100.1"/>
    </source>
</evidence>
<dbReference type="EMBL" id="LT598454">
    <property type="protein sequence ID" value="SCU85100.1"/>
    <property type="molecule type" value="Genomic_DNA"/>
</dbReference>
<reference evidence="11 12" key="1">
    <citation type="submission" date="2016-03" db="EMBL/GenBank/DDBJ databases">
        <authorList>
            <person name="Devillers H."/>
        </authorList>
    </citation>
    <scope>NUCLEOTIDE SEQUENCE [LARGE SCALE GENOMIC DNA]</scope>
    <source>
        <strain evidence="11">CBS 10888</strain>
    </source>
</reference>
<dbReference type="GO" id="GO:0005777">
    <property type="term" value="C:peroxisome"/>
    <property type="evidence" value="ECO:0007669"/>
    <property type="project" value="EnsemblFungi"/>
</dbReference>
<dbReference type="SUPFAM" id="SSF57850">
    <property type="entry name" value="RING/U-box"/>
    <property type="match status" value="1"/>
</dbReference>
<organism evidence="11 12">
    <name type="scientific">Lachancea dasiensis</name>
    <dbReference type="NCBI Taxonomy" id="1072105"/>
    <lineage>
        <taxon>Eukaryota</taxon>
        <taxon>Fungi</taxon>
        <taxon>Dikarya</taxon>
        <taxon>Ascomycota</taxon>
        <taxon>Saccharomycotina</taxon>
        <taxon>Saccharomycetes</taxon>
        <taxon>Saccharomycetales</taxon>
        <taxon>Saccharomycetaceae</taxon>
        <taxon>Lachancea</taxon>
    </lineage>
</organism>
<dbReference type="FunFam" id="3.30.40.10:FF:000143">
    <property type="entry name" value="Regulator of gluconeogenesis Rmd5"/>
    <property type="match status" value="1"/>
</dbReference>
<evidence type="ECO:0000256" key="1">
    <source>
        <dbReference type="ARBA" id="ARBA00004496"/>
    </source>
</evidence>
<dbReference type="PANTHER" id="PTHR12170">
    <property type="entry name" value="MACROPHAGE ERYTHROBLAST ATTACHER-RELATED"/>
    <property type="match status" value="1"/>
</dbReference>
<evidence type="ECO:0000256" key="4">
    <source>
        <dbReference type="ARBA" id="ARBA00022771"/>
    </source>
</evidence>
<name>A0A1G4J5N0_9SACH</name>
<evidence type="ECO:0000256" key="6">
    <source>
        <dbReference type="ARBA" id="ARBA00061136"/>
    </source>
</evidence>
<feature type="zinc finger region" description="RING-Gid-type" evidence="9">
    <location>
        <begin position="343"/>
        <end position="386"/>
    </location>
</feature>
<evidence type="ECO:0000313" key="12">
    <source>
        <dbReference type="Proteomes" id="UP000190274"/>
    </source>
</evidence>
<dbReference type="Proteomes" id="UP000190274">
    <property type="component" value="Chromosome D"/>
</dbReference>
<dbReference type="AlphaFoldDB" id="A0A1G4J5N0"/>
<keyword evidence="4 9" id="KW-0863">Zinc-finger</keyword>
<evidence type="ECO:0000256" key="8">
    <source>
        <dbReference type="ARBA" id="ARBA00080744"/>
    </source>
</evidence>
<dbReference type="GO" id="GO:0005829">
    <property type="term" value="C:cytosol"/>
    <property type="evidence" value="ECO:0007669"/>
    <property type="project" value="EnsemblFungi"/>
</dbReference>
<evidence type="ECO:0000256" key="5">
    <source>
        <dbReference type="ARBA" id="ARBA00022833"/>
    </source>
</evidence>
<dbReference type="PANTHER" id="PTHR12170:SF3">
    <property type="entry name" value="GH10162P"/>
    <property type="match status" value="1"/>
</dbReference>
<evidence type="ECO:0000256" key="3">
    <source>
        <dbReference type="ARBA" id="ARBA00022723"/>
    </source>
</evidence>
<dbReference type="CDD" id="cd16652">
    <property type="entry name" value="dRING_Rmd5p-like"/>
    <property type="match status" value="1"/>
</dbReference>
<dbReference type="GO" id="GO:0008270">
    <property type="term" value="F:zinc ion binding"/>
    <property type="evidence" value="ECO:0007669"/>
    <property type="project" value="UniProtKB-KW"/>
</dbReference>
<comment type="subcellular location">
    <subcellularLocation>
        <location evidence="1">Cytoplasm</location>
    </subcellularLocation>
</comment>
<sequence>MSELLGTLESEYNKLLEGASPSKTHLKKVLEDTHEFRLNVKRLKGYLTKQVQEEREKDTPTPATKLAKKQQVAVDKLNRLHKNWDSGIKKSTKLATQQYSKFQKNALNKVYDFELDQVYTNKFDPGAREHIERAIGLHISRYNVSQIPEQDSEGMVRYLDHVYGVDPRVSTNFVQMAEIVGQLRKDNLDTCMEWCTKGSNLEFELHLLKAMFLLESGDKLATYQYLLKSIPDFMQKTQKKSVRHRVAPLLAQLVVSTGGDLKLEEQRNNCVDLLTREYCDRNNLPFNSSLFLVVMSGIISFQFFIKYKTLQAVRHVDWSTENELPFHVKLPDFLTNFHPIFICPVLKEETTEENPPYALPCHHVISKFSLDKLSKNGTCNFKCPYCPVTGARGKTSKVNFVML</sequence>
<evidence type="ECO:0000256" key="2">
    <source>
        <dbReference type="ARBA" id="ARBA00022490"/>
    </source>
</evidence>
<proteinExistence type="inferred from homology"/>
<dbReference type="OrthoDB" id="1933281at2759"/>
<dbReference type="InterPro" id="IPR037683">
    <property type="entry name" value="Rmd5_dRing"/>
</dbReference>
<dbReference type="PROSITE" id="PS51867">
    <property type="entry name" value="ZF_RING_GID"/>
    <property type="match status" value="1"/>
</dbReference>
<comment type="similarity">
    <text evidence="6">Belongs to the RMD5/GID2 family.</text>
</comment>
<evidence type="ECO:0000256" key="9">
    <source>
        <dbReference type="PROSITE-ProRule" id="PRU01215"/>
    </source>
</evidence>
<keyword evidence="3" id="KW-0479">Metal-binding</keyword>
<keyword evidence="12" id="KW-1185">Reference proteome</keyword>
<keyword evidence="2" id="KW-0963">Cytoplasm</keyword>
<accession>A0A1G4J5N0</accession>
<dbReference type="InterPro" id="IPR024964">
    <property type="entry name" value="CTLH/CRA"/>
</dbReference>